<feature type="compositionally biased region" description="Low complexity" evidence="1">
    <location>
        <begin position="28"/>
        <end position="49"/>
    </location>
</feature>
<reference evidence="2 3" key="1">
    <citation type="submission" date="2024-01" db="EMBL/GenBank/DDBJ databases">
        <title>Comparative genomics of Cryptococcus and Kwoniella reveals pathogenesis evolution and contrasting modes of karyotype evolution via chromosome fusion or intercentromeric recombination.</title>
        <authorList>
            <person name="Coelho M.A."/>
            <person name="David-Palma M."/>
            <person name="Shea T."/>
            <person name="Bowers K."/>
            <person name="McGinley-Smith S."/>
            <person name="Mohammad A.W."/>
            <person name="Gnirke A."/>
            <person name="Yurkov A.M."/>
            <person name="Nowrousian M."/>
            <person name="Sun S."/>
            <person name="Cuomo C.A."/>
            <person name="Heitman J."/>
        </authorList>
    </citation>
    <scope>NUCLEOTIDE SEQUENCE [LARGE SCALE GENOMIC DNA]</scope>
    <source>
        <strain evidence="2 3">CBS 6074</strain>
    </source>
</reference>
<dbReference type="EMBL" id="CP144106">
    <property type="protein sequence ID" value="WWC91934.1"/>
    <property type="molecule type" value="Genomic_DNA"/>
</dbReference>
<accession>A0AAX4K3I5</accession>
<evidence type="ECO:0000313" key="2">
    <source>
        <dbReference type="EMBL" id="WWC91934.1"/>
    </source>
</evidence>
<dbReference type="InterPro" id="IPR008914">
    <property type="entry name" value="PEBP"/>
</dbReference>
<dbReference type="AlphaFoldDB" id="A0AAX4K3I5"/>
<dbReference type="CDD" id="cd00866">
    <property type="entry name" value="PEBP_euk"/>
    <property type="match status" value="1"/>
</dbReference>
<organism evidence="2 3">
    <name type="scientific">Kwoniella dendrophila CBS 6074</name>
    <dbReference type="NCBI Taxonomy" id="1295534"/>
    <lineage>
        <taxon>Eukaryota</taxon>
        <taxon>Fungi</taxon>
        <taxon>Dikarya</taxon>
        <taxon>Basidiomycota</taxon>
        <taxon>Agaricomycotina</taxon>
        <taxon>Tremellomycetes</taxon>
        <taxon>Tremellales</taxon>
        <taxon>Cryptococcaceae</taxon>
        <taxon>Kwoniella</taxon>
    </lineage>
</organism>
<dbReference type="PANTHER" id="PTHR11362:SF82">
    <property type="entry name" value="PHOSPHATIDYLETHANOLAMINE-BINDING PROTEIN 4"/>
    <property type="match status" value="1"/>
</dbReference>
<keyword evidence="3" id="KW-1185">Reference proteome</keyword>
<proteinExistence type="predicted"/>
<feature type="region of interest" description="Disordered" evidence="1">
    <location>
        <begin position="1"/>
        <end position="51"/>
    </location>
</feature>
<evidence type="ECO:0000256" key="1">
    <source>
        <dbReference type="SAM" id="MobiDB-lite"/>
    </source>
</evidence>
<sequence>MSTRQVASRVFARAGSSKQSVTPIFARAASSSTASASASTSASSSSTSSWQPALPAGELPAYDAALAYLSEHQSKVISKLEKLKAKAGSNLSEETVRRIDQLEIEAYSNDPAIRREFRETGGKGQMNKSIYRWLSEQKWKKEGGLDLLMQRLLQMNIVPDLLHSLPPTSPLTLSTSTSSDKTIEPGSIQMPSIFSNPPILKSQLYHHPSLPTSNSSNPEALHTLLVIDPDSPSHETHSFQQRLHYLKTDIPLSVLSGELNLLDSSVNGKEVLKWESPAPEQGTPNHRYVFLLFRQPSSSSSSSSEVEMKRDGFDLRDYLSRNQLNSNDLVGIDMFRSKWSLEENEYVNKVYINQRNISTGSPIYGKVPKQVKYGYPMSAKRQTIEEIRENAWNNAVNDLQNLANDVQGLSINSEQNQSDKVIS</sequence>
<dbReference type="GeneID" id="91097555"/>
<dbReference type="Proteomes" id="UP001355207">
    <property type="component" value="Chromosome 9"/>
</dbReference>
<dbReference type="RefSeq" id="XP_066078696.1">
    <property type="nucleotide sequence ID" value="XM_066222599.1"/>
</dbReference>
<dbReference type="SUPFAM" id="SSF49777">
    <property type="entry name" value="PEBP-like"/>
    <property type="match status" value="1"/>
</dbReference>
<dbReference type="InterPro" id="IPR035810">
    <property type="entry name" value="PEBP_euk"/>
</dbReference>
<protein>
    <recommendedName>
        <fullName evidence="4">PEBP-like protein</fullName>
    </recommendedName>
</protein>
<dbReference type="PANTHER" id="PTHR11362">
    <property type="entry name" value="PHOSPHATIDYLETHANOLAMINE-BINDING PROTEIN"/>
    <property type="match status" value="1"/>
</dbReference>
<dbReference type="Gene3D" id="1.20.58.1180">
    <property type="match status" value="1"/>
</dbReference>
<dbReference type="Pfam" id="PF01161">
    <property type="entry name" value="PBP"/>
    <property type="match status" value="1"/>
</dbReference>
<gene>
    <name evidence="2" type="ORF">L201_006886</name>
</gene>
<dbReference type="InterPro" id="IPR036610">
    <property type="entry name" value="PEBP-like_sf"/>
</dbReference>
<evidence type="ECO:0000313" key="3">
    <source>
        <dbReference type="Proteomes" id="UP001355207"/>
    </source>
</evidence>
<name>A0AAX4K3I5_9TREE</name>
<evidence type="ECO:0008006" key="4">
    <source>
        <dbReference type="Google" id="ProtNLM"/>
    </source>
</evidence>
<dbReference type="Gene3D" id="3.90.280.10">
    <property type="entry name" value="PEBP-like"/>
    <property type="match status" value="1"/>
</dbReference>